<organism evidence="8 9">
    <name type="scientific">Pycnococcus provasolii</name>
    <dbReference type="NCBI Taxonomy" id="41880"/>
    <lineage>
        <taxon>Eukaryota</taxon>
        <taxon>Viridiplantae</taxon>
        <taxon>Chlorophyta</taxon>
        <taxon>Pseudoscourfieldiophyceae</taxon>
        <taxon>Pseudoscourfieldiales</taxon>
        <taxon>Pycnococcaceae</taxon>
        <taxon>Pycnococcus</taxon>
    </lineage>
</organism>
<dbReference type="GO" id="GO:0046872">
    <property type="term" value="F:metal ion binding"/>
    <property type="evidence" value="ECO:0007669"/>
    <property type="project" value="UniProtKB-KW"/>
</dbReference>
<comment type="cofactor">
    <cofactor evidence="1">
        <name>Mg(2+)</name>
        <dbReference type="ChEBI" id="CHEBI:18420"/>
    </cofactor>
</comment>
<dbReference type="Proteomes" id="UP000660262">
    <property type="component" value="Unassembled WGS sequence"/>
</dbReference>
<dbReference type="PANTHER" id="PTHR42904">
    <property type="entry name" value="NUDIX HYDROLASE, NUDC SUBFAMILY"/>
    <property type="match status" value="1"/>
</dbReference>
<comment type="caution">
    <text evidence="8">The sequence shown here is derived from an EMBL/GenBank/DDBJ whole genome shotgun (WGS) entry which is preliminary data.</text>
</comment>
<evidence type="ECO:0000256" key="4">
    <source>
        <dbReference type="ARBA" id="ARBA00022842"/>
    </source>
</evidence>
<dbReference type="InterPro" id="IPR015797">
    <property type="entry name" value="NUDIX_hydrolase-like_dom_sf"/>
</dbReference>
<reference evidence="8" key="1">
    <citation type="submission" date="2020-10" db="EMBL/GenBank/DDBJ databases">
        <title>Unveiling of a novel bifunctional photoreceptor, Dualchrome1, isolated from a cosmopolitan green alga.</title>
        <authorList>
            <person name="Suzuki S."/>
            <person name="Kawachi M."/>
        </authorList>
    </citation>
    <scope>NUCLEOTIDE SEQUENCE</scope>
    <source>
        <strain evidence="8">NIES 2893</strain>
    </source>
</reference>
<dbReference type="OrthoDB" id="447842at2759"/>
<dbReference type="InterPro" id="IPR050241">
    <property type="entry name" value="NAD-cap_RNA_hydrolase_NudC"/>
</dbReference>
<keyword evidence="4" id="KW-0460">Magnesium</keyword>
<dbReference type="InterPro" id="IPR020084">
    <property type="entry name" value="NUDIX_hydrolase_CS"/>
</dbReference>
<evidence type="ECO:0000256" key="1">
    <source>
        <dbReference type="ARBA" id="ARBA00001946"/>
    </source>
</evidence>
<feature type="domain" description="Nudix hydrolase" evidence="7">
    <location>
        <begin position="133"/>
        <end position="279"/>
    </location>
</feature>
<dbReference type="SUPFAM" id="SSF55811">
    <property type="entry name" value="Nudix"/>
    <property type="match status" value="1"/>
</dbReference>
<dbReference type="Gene3D" id="3.90.79.10">
    <property type="entry name" value="Nucleoside Triphosphate Pyrophosphohydrolase"/>
    <property type="match status" value="1"/>
</dbReference>
<proteinExistence type="inferred from homology"/>
<comment type="similarity">
    <text evidence="5">Belongs to the Nudix hydrolase family.</text>
</comment>
<dbReference type="GO" id="GO:0019677">
    <property type="term" value="P:NAD+ catabolic process"/>
    <property type="evidence" value="ECO:0007669"/>
    <property type="project" value="TreeGrafter"/>
</dbReference>
<dbReference type="GO" id="GO:0035529">
    <property type="term" value="F:NADH pyrophosphatase activity"/>
    <property type="evidence" value="ECO:0007669"/>
    <property type="project" value="TreeGrafter"/>
</dbReference>
<dbReference type="PROSITE" id="PS00893">
    <property type="entry name" value="NUDIX_BOX"/>
    <property type="match status" value="1"/>
</dbReference>
<gene>
    <name evidence="8" type="ORF">PPROV_000778800</name>
</gene>
<dbReference type="GO" id="GO:0005777">
    <property type="term" value="C:peroxisome"/>
    <property type="evidence" value="ECO:0007669"/>
    <property type="project" value="TreeGrafter"/>
</dbReference>
<evidence type="ECO:0000256" key="5">
    <source>
        <dbReference type="RuleBase" id="RU003476"/>
    </source>
</evidence>
<dbReference type="PRINTS" id="PR00502">
    <property type="entry name" value="NUDIXFAMILY"/>
</dbReference>
<dbReference type="GO" id="GO:0006742">
    <property type="term" value="P:NADP+ catabolic process"/>
    <property type="evidence" value="ECO:0007669"/>
    <property type="project" value="TreeGrafter"/>
</dbReference>
<name>A0A830HU74_9CHLO</name>
<dbReference type="PANTHER" id="PTHR42904:SF1">
    <property type="entry name" value="NUCLEOSIDE DIPHOSPHATE-LINKED MOIETY X MOTIF 17"/>
    <property type="match status" value="1"/>
</dbReference>
<dbReference type="AlphaFoldDB" id="A0A830HU74"/>
<evidence type="ECO:0000256" key="3">
    <source>
        <dbReference type="ARBA" id="ARBA00022801"/>
    </source>
</evidence>
<dbReference type="GO" id="GO:0005829">
    <property type="term" value="C:cytosol"/>
    <property type="evidence" value="ECO:0007669"/>
    <property type="project" value="TreeGrafter"/>
</dbReference>
<dbReference type="Pfam" id="PF00293">
    <property type="entry name" value="NUDIX"/>
    <property type="match status" value="1"/>
</dbReference>
<keyword evidence="2" id="KW-0479">Metal-binding</keyword>
<evidence type="ECO:0000259" key="7">
    <source>
        <dbReference type="PROSITE" id="PS51462"/>
    </source>
</evidence>
<evidence type="ECO:0000256" key="2">
    <source>
        <dbReference type="ARBA" id="ARBA00022723"/>
    </source>
</evidence>
<dbReference type="InterPro" id="IPR020476">
    <property type="entry name" value="Nudix_hydrolase"/>
</dbReference>
<keyword evidence="3 5" id="KW-0378">Hydrolase</keyword>
<dbReference type="EMBL" id="BNJQ01000023">
    <property type="protein sequence ID" value="GHP09051.1"/>
    <property type="molecule type" value="Genomic_DNA"/>
</dbReference>
<protein>
    <submittedName>
        <fullName evidence="8">Nudix-type motif-containing protein</fullName>
    </submittedName>
</protein>
<keyword evidence="9" id="KW-1185">Reference proteome</keyword>
<dbReference type="InterPro" id="IPR000086">
    <property type="entry name" value="NUDIX_hydrolase_dom"/>
</dbReference>
<dbReference type="PROSITE" id="PS51462">
    <property type="entry name" value="NUDIX"/>
    <property type="match status" value="1"/>
</dbReference>
<feature type="compositionally biased region" description="Low complexity" evidence="6">
    <location>
        <begin position="12"/>
        <end position="24"/>
    </location>
</feature>
<evidence type="ECO:0000313" key="9">
    <source>
        <dbReference type="Proteomes" id="UP000660262"/>
    </source>
</evidence>
<evidence type="ECO:0000256" key="6">
    <source>
        <dbReference type="SAM" id="MobiDB-lite"/>
    </source>
</evidence>
<accession>A0A830HU74</accession>
<sequence length="313" mass="33359">MPRVTVLPAPSPASASASASAPSPLGAVEARFGTRITRHHTPSVSWMRRSGDLQNIMGKHGDYIVAPVNLLCGVNQLTVGPVGDDDDENSTVVEESKDAVVYQVMCGSQRSLWTHLESETASVKVSEERARMGVKAAAVVVVTRKVDGAVLLTRRPAHMRSFPCAWVVPGGAVDDGETVEEAAAREVLEETGLLVCAENLRCVAAWESAYPVDASACTSGDGMRAHALMVGFTADCLDTEALHPSADEVDAAVWITRDALRRIVFDDGSTPHEAERVSDGLMASQLEGVYPNAMGEGIALGHRFVLQKLLLEE</sequence>
<evidence type="ECO:0000313" key="8">
    <source>
        <dbReference type="EMBL" id="GHP09051.1"/>
    </source>
</evidence>
<feature type="region of interest" description="Disordered" evidence="6">
    <location>
        <begin position="1"/>
        <end position="24"/>
    </location>
</feature>